<protein>
    <submittedName>
        <fullName evidence="7">AcrR family transcriptional regulator</fullName>
    </submittedName>
</protein>
<organism evidence="7 8">
    <name type="scientific">Motilibacter peucedani</name>
    <dbReference type="NCBI Taxonomy" id="598650"/>
    <lineage>
        <taxon>Bacteria</taxon>
        <taxon>Bacillati</taxon>
        <taxon>Actinomycetota</taxon>
        <taxon>Actinomycetes</taxon>
        <taxon>Motilibacterales</taxon>
        <taxon>Motilibacteraceae</taxon>
        <taxon>Motilibacter</taxon>
    </lineage>
</organism>
<dbReference type="PRINTS" id="PR00455">
    <property type="entry name" value="HTHTETR"/>
</dbReference>
<dbReference type="GO" id="GO:0003677">
    <property type="term" value="F:DNA binding"/>
    <property type="evidence" value="ECO:0007669"/>
    <property type="project" value="UniProtKB-UniRule"/>
</dbReference>
<evidence type="ECO:0000313" key="7">
    <source>
        <dbReference type="EMBL" id="RKS79919.1"/>
    </source>
</evidence>
<dbReference type="InterPro" id="IPR023772">
    <property type="entry name" value="DNA-bd_HTH_TetR-type_CS"/>
</dbReference>
<comment type="caution">
    <text evidence="7">The sequence shown here is derived from an EMBL/GenBank/DDBJ whole genome shotgun (WGS) entry which is preliminary data.</text>
</comment>
<dbReference type="PANTHER" id="PTHR47506:SF1">
    <property type="entry name" value="HTH-TYPE TRANSCRIPTIONAL REGULATOR YJDC"/>
    <property type="match status" value="1"/>
</dbReference>
<dbReference type="InterPro" id="IPR009057">
    <property type="entry name" value="Homeodomain-like_sf"/>
</dbReference>
<reference evidence="7 8" key="1">
    <citation type="submission" date="2018-10" db="EMBL/GenBank/DDBJ databases">
        <title>Genomic Encyclopedia of Archaeal and Bacterial Type Strains, Phase II (KMG-II): from individual species to whole genera.</title>
        <authorList>
            <person name="Goeker M."/>
        </authorList>
    </citation>
    <scope>NUCLEOTIDE SEQUENCE [LARGE SCALE GENOMIC DNA]</scope>
    <source>
        <strain evidence="7 8">RP-AC37</strain>
    </source>
</reference>
<keyword evidence="8" id="KW-1185">Reference proteome</keyword>
<evidence type="ECO:0000313" key="8">
    <source>
        <dbReference type="Proteomes" id="UP000281955"/>
    </source>
</evidence>
<dbReference type="PROSITE" id="PS50977">
    <property type="entry name" value="HTH_TETR_2"/>
    <property type="match status" value="1"/>
</dbReference>
<keyword evidence="4" id="KW-0804">Transcription</keyword>
<evidence type="ECO:0000256" key="1">
    <source>
        <dbReference type="ARBA" id="ARBA00022491"/>
    </source>
</evidence>
<evidence type="ECO:0000259" key="6">
    <source>
        <dbReference type="PROSITE" id="PS50977"/>
    </source>
</evidence>
<dbReference type="AlphaFoldDB" id="A0A420XTB7"/>
<keyword evidence="2" id="KW-0805">Transcription regulation</keyword>
<dbReference type="PANTHER" id="PTHR47506">
    <property type="entry name" value="TRANSCRIPTIONAL REGULATORY PROTEIN"/>
    <property type="match status" value="1"/>
</dbReference>
<keyword evidence="1" id="KW-0678">Repressor</keyword>
<name>A0A420XTB7_9ACTN</name>
<dbReference type="Proteomes" id="UP000281955">
    <property type="component" value="Unassembled WGS sequence"/>
</dbReference>
<dbReference type="InterPro" id="IPR001647">
    <property type="entry name" value="HTH_TetR"/>
</dbReference>
<evidence type="ECO:0000256" key="2">
    <source>
        <dbReference type="ARBA" id="ARBA00023015"/>
    </source>
</evidence>
<dbReference type="Gene3D" id="1.10.10.60">
    <property type="entry name" value="Homeodomain-like"/>
    <property type="match status" value="1"/>
</dbReference>
<gene>
    <name evidence="7" type="ORF">CLV35_0334</name>
</gene>
<keyword evidence="3 5" id="KW-0238">DNA-binding</keyword>
<evidence type="ECO:0000256" key="4">
    <source>
        <dbReference type="ARBA" id="ARBA00023163"/>
    </source>
</evidence>
<feature type="domain" description="HTH tetR-type" evidence="6">
    <location>
        <begin position="10"/>
        <end position="70"/>
    </location>
</feature>
<sequence>MPKVTQEYRDARRDHIVSAAKRCFLRNGFQATTMQDLLAESQLSSGAFYLYFASKDDVILAIAQENVATVTSVIHELAINPREQGLGGALAAVVETVRNRDQQDELAALTVLVWAEALRIPHLRESIAEAVVSMRSDLTAVVADHQQAGSLPDTVSAAALAGLLISIVPGTILQLAVFGDSAVEGIPDAARAVWPT</sequence>
<dbReference type="EMBL" id="RBWV01000009">
    <property type="protein sequence ID" value="RKS79919.1"/>
    <property type="molecule type" value="Genomic_DNA"/>
</dbReference>
<dbReference type="InterPro" id="IPR036271">
    <property type="entry name" value="Tet_transcr_reg_TetR-rel_C_sf"/>
</dbReference>
<dbReference type="InParanoid" id="A0A420XTB7"/>
<dbReference type="Pfam" id="PF00440">
    <property type="entry name" value="TetR_N"/>
    <property type="match status" value="1"/>
</dbReference>
<dbReference type="InterPro" id="IPR039538">
    <property type="entry name" value="BetI_C"/>
</dbReference>
<dbReference type="OrthoDB" id="5242390at2"/>
<evidence type="ECO:0000256" key="5">
    <source>
        <dbReference type="PROSITE-ProRule" id="PRU00335"/>
    </source>
</evidence>
<dbReference type="Pfam" id="PF13977">
    <property type="entry name" value="TetR_C_6"/>
    <property type="match status" value="1"/>
</dbReference>
<dbReference type="Gene3D" id="1.10.357.10">
    <property type="entry name" value="Tetracycline Repressor, domain 2"/>
    <property type="match status" value="1"/>
</dbReference>
<evidence type="ECO:0000256" key="3">
    <source>
        <dbReference type="ARBA" id="ARBA00023125"/>
    </source>
</evidence>
<feature type="DNA-binding region" description="H-T-H motif" evidence="5">
    <location>
        <begin position="33"/>
        <end position="52"/>
    </location>
</feature>
<dbReference type="PROSITE" id="PS01081">
    <property type="entry name" value="HTH_TETR_1"/>
    <property type="match status" value="1"/>
</dbReference>
<proteinExistence type="predicted"/>
<dbReference type="SUPFAM" id="SSF48498">
    <property type="entry name" value="Tetracyclin repressor-like, C-terminal domain"/>
    <property type="match status" value="1"/>
</dbReference>
<dbReference type="SUPFAM" id="SSF46689">
    <property type="entry name" value="Homeodomain-like"/>
    <property type="match status" value="1"/>
</dbReference>
<accession>A0A420XTB7</accession>
<dbReference type="RefSeq" id="WP_121191687.1">
    <property type="nucleotide sequence ID" value="NZ_RBWV01000009.1"/>
</dbReference>